<reference evidence="1" key="1">
    <citation type="submission" date="2019-12" db="EMBL/GenBank/DDBJ databases">
        <title>An insight into the sialome of adult female Ixodes ricinus ticks feeding for 6 days.</title>
        <authorList>
            <person name="Perner J."/>
            <person name="Ribeiro J.M.C."/>
        </authorList>
    </citation>
    <scope>NUCLEOTIDE SEQUENCE</scope>
    <source>
        <strain evidence="1">Semi-engorged</strain>
        <tissue evidence="1">Salivary glands</tissue>
    </source>
</reference>
<dbReference type="EMBL" id="GIFC01013663">
    <property type="protein sequence ID" value="MXU95746.1"/>
    <property type="molecule type" value="Transcribed_RNA"/>
</dbReference>
<sequence length="194" mass="20669">MMLLFCSLASRGSSLTLRPGSGGGPGSGVLRQDPSRRCCGVLRRPSGQPPAGGVACGGRCSARRFWSPRRFFSCSLRCSCCWASLRFPGVRDDTAAGAPPSPEPLAVERRVKAATERLSTNMLSTKCLASSWTEPNLRDSSFSAHSRIRCQAAWLASSSSVPSLGCSLFIMSSLANSRSGSLGDFISHFFRSPL</sequence>
<organism evidence="1">
    <name type="scientific">Ixodes ricinus</name>
    <name type="common">Common tick</name>
    <name type="synonym">Acarus ricinus</name>
    <dbReference type="NCBI Taxonomy" id="34613"/>
    <lineage>
        <taxon>Eukaryota</taxon>
        <taxon>Metazoa</taxon>
        <taxon>Ecdysozoa</taxon>
        <taxon>Arthropoda</taxon>
        <taxon>Chelicerata</taxon>
        <taxon>Arachnida</taxon>
        <taxon>Acari</taxon>
        <taxon>Parasitiformes</taxon>
        <taxon>Ixodida</taxon>
        <taxon>Ixodoidea</taxon>
        <taxon>Ixodidae</taxon>
        <taxon>Ixodinae</taxon>
        <taxon>Ixodes</taxon>
    </lineage>
</organism>
<protein>
    <submittedName>
        <fullName evidence="1">Uncharacterized protein</fullName>
    </submittedName>
</protein>
<name>A0A6B0V1P9_IXORI</name>
<accession>A0A6B0V1P9</accession>
<proteinExistence type="predicted"/>
<dbReference type="AlphaFoldDB" id="A0A6B0V1P9"/>
<evidence type="ECO:0000313" key="1">
    <source>
        <dbReference type="EMBL" id="MXU95746.1"/>
    </source>
</evidence>